<dbReference type="PANTHER" id="PTHR47782:SF1">
    <property type="entry name" value="PYRIMIDINE PATHWAY REGULATORY PROTEIN 1"/>
    <property type="match status" value="1"/>
</dbReference>
<comment type="subcellular location">
    <subcellularLocation>
        <location evidence="1">Nucleus</location>
    </subcellularLocation>
</comment>
<dbReference type="EMBL" id="JAPQKO010000001">
    <property type="protein sequence ID" value="KAJ5184041.1"/>
    <property type="molecule type" value="Genomic_DNA"/>
</dbReference>
<evidence type="ECO:0000256" key="4">
    <source>
        <dbReference type="ARBA" id="ARBA00023015"/>
    </source>
</evidence>
<feature type="compositionally biased region" description="Basic residues" evidence="8">
    <location>
        <begin position="313"/>
        <end position="329"/>
    </location>
</feature>
<evidence type="ECO:0000256" key="5">
    <source>
        <dbReference type="ARBA" id="ARBA00023125"/>
    </source>
</evidence>
<dbReference type="Gene3D" id="4.10.240.10">
    <property type="entry name" value="Zn(2)-C6 fungal-type DNA-binding domain"/>
    <property type="match status" value="1"/>
</dbReference>
<dbReference type="GO" id="GO:0000981">
    <property type="term" value="F:DNA-binding transcription factor activity, RNA polymerase II-specific"/>
    <property type="evidence" value="ECO:0007669"/>
    <property type="project" value="InterPro"/>
</dbReference>
<evidence type="ECO:0000256" key="7">
    <source>
        <dbReference type="ARBA" id="ARBA00023242"/>
    </source>
</evidence>
<dbReference type="PROSITE" id="PS50048">
    <property type="entry name" value="ZN2_CY6_FUNGAL_2"/>
    <property type="match status" value="1"/>
</dbReference>
<dbReference type="GO" id="GO:0006351">
    <property type="term" value="P:DNA-templated transcription"/>
    <property type="evidence" value="ECO:0007669"/>
    <property type="project" value="InterPro"/>
</dbReference>
<dbReference type="PANTHER" id="PTHR47782">
    <property type="entry name" value="ZN(II)2CYS6 TRANSCRIPTION FACTOR (EUROFUNG)-RELATED"/>
    <property type="match status" value="1"/>
</dbReference>
<dbReference type="OrthoDB" id="2399539at2759"/>
<keyword evidence="4" id="KW-0805">Transcription regulation</keyword>
<organism evidence="10 11">
    <name type="scientific">Penicillium capsulatum</name>
    <dbReference type="NCBI Taxonomy" id="69766"/>
    <lineage>
        <taxon>Eukaryota</taxon>
        <taxon>Fungi</taxon>
        <taxon>Dikarya</taxon>
        <taxon>Ascomycota</taxon>
        <taxon>Pezizomycotina</taxon>
        <taxon>Eurotiomycetes</taxon>
        <taxon>Eurotiomycetidae</taxon>
        <taxon>Eurotiales</taxon>
        <taxon>Aspergillaceae</taxon>
        <taxon>Penicillium</taxon>
    </lineage>
</organism>
<comment type="caution">
    <text evidence="10">The sequence shown here is derived from an EMBL/GenBank/DDBJ whole genome shotgun (WGS) entry which is preliminary data.</text>
</comment>
<dbReference type="Proteomes" id="UP001146351">
    <property type="component" value="Unassembled WGS sequence"/>
</dbReference>
<dbReference type="CDD" id="cd12148">
    <property type="entry name" value="fungal_TF_MHR"/>
    <property type="match status" value="1"/>
</dbReference>
<dbReference type="InterPro" id="IPR036864">
    <property type="entry name" value="Zn2-C6_fun-type_DNA-bd_sf"/>
</dbReference>
<gene>
    <name evidence="10" type="ORF">N7492_001657</name>
</gene>
<protein>
    <submittedName>
        <fullName evidence="10">Positive regulator of purine utilization</fullName>
    </submittedName>
</protein>
<dbReference type="Pfam" id="PF00172">
    <property type="entry name" value="Zn_clus"/>
    <property type="match status" value="1"/>
</dbReference>
<dbReference type="SMART" id="SM00066">
    <property type="entry name" value="GAL4"/>
    <property type="match status" value="1"/>
</dbReference>
<keyword evidence="7" id="KW-0539">Nucleus</keyword>
<dbReference type="CDD" id="cd14723">
    <property type="entry name" value="ZIP_Ppr1"/>
    <property type="match status" value="1"/>
</dbReference>
<reference evidence="10" key="1">
    <citation type="submission" date="2022-11" db="EMBL/GenBank/DDBJ databases">
        <authorList>
            <person name="Petersen C."/>
        </authorList>
    </citation>
    <scope>NUCLEOTIDE SEQUENCE</scope>
    <source>
        <strain evidence="10">IBT 21917</strain>
    </source>
</reference>
<keyword evidence="3" id="KW-0862">Zinc</keyword>
<dbReference type="GO" id="GO:0008270">
    <property type="term" value="F:zinc ion binding"/>
    <property type="evidence" value="ECO:0007669"/>
    <property type="project" value="InterPro"/>
</dbReference>
<evidence type="ECO:0000256" key="3">
    <source>
        <dbReference type="ARBA" id="ARBA00022833"/>
    </source>
</evidence>
<dbReference type="InterPro" id="IPR007219">
    <property type="entry name" value="XnlR_reg_dom"/>
</dbReference>
<evidence type="ECO:0000256" key="2">
    <source>
        <dbReference type="ARBA" id="ARBA00022723"/>
    </source>
</evidence>
<keyword evidence="11" id="KW-1185">Reference proteome</keyword>
<evidence type="ECO:0000256" key="8">
    <source>
        <dbReference type="SAM" id="MobiDB-lite"/>
    </source>
</evidence>
<keyword evidence="2" id="KW-0479">Metal-binding</keyword>
<dbReference type="GO" id="GO:0005634">
    <property type="term" value="C:nucleus"/>
    <property type="evidence" value="ECO:0007669"/>
    <property type="project" value="UniProtKB-SubCell"/>
</dbReference>
<feature type="compositionally biased region" description="Basic and acidic residues" evidence="8">
    <location>
        <begin position="1"/>
        <end position="11"/>
    </location>
</feature>
<reference evidence="10" key="2">
    <citation type="journal article" date="2023" name="IMA Fungus">
        <title>Comparative genomic study of the Penicillium genus elucidates a diverse pangenome and 15 lateral gene transfer events.</title>
        <authorList>
            <person name="Petersen C."/>
            <person name="Sorensen T."/>
            <person name="Nielsen M.R."/>
            <person name="Sondergaard T.E."/>
            <person name="Sorensen J.L."/>
            <person name="Fitzpatrick D.A."/>
            <person name="Frisvad J.C."/>
            <person name="Nielsen K.L."/>
        </authorList>
    </citation>
    <scope>NUCLEOTIDE SEQUENCE</scope>
    <source>
        <strain evidence="10">IBT 21917</strain>
    </source>
</reference>
<keyword evidence="5" id="KW-0238">DNA-binding</keyword>
<proteinExistence type="predicted"/>
<evidence type="ECO:0000256" key="6">
    <source>
        <dbReference type="ARBA" id="ARBA00023163"/>
    </source>
</evidence>
<dbReference type="SMART" id="SM00906">
    <property type="entry name" value="Fungal_trans"/>
    <property type="match status" value="1"/>
</dbReference>
<evidence type="ECO:0000313" key="10">
    <source>
        <dbReference type="EMBL" id="KAJ5184041.1"/>
    </source>
</evidence>
<dbReference type="SUPFAM" id="SSF57701">
    <property type="entry name" value="Zn2/Cys6 DNA-binding domain"/>
    <property type="match status" value="1"/>
</dbReference>
<feature type="region of interest" description="Disordered" evidence="8">
    <location>
        <begin position="306"/>
        <end position="336"/>
    </location>
</feature>
<feature type="domain" description="Zn(2)-C6 fungal-type" evidence="9">
    <location>
        <begin position="51"/>
        <end position="80"/>
    </location>
</feature>
<evidence type="ECO:0000259" key="9">
    <source>
        <dbReference type="PROSITE" id="PS50048"/>
    </source>
</evidence>
<evidence type="ECO:0000256" key="1">
    <source>
        <dbReference type="ARBA" id="ARBA00004123"/>
    </source>
</evidence>
<dbReference type="CDD" id="cd00067">
    <property type="entry name" value="GAL4"/>
    <property type="match status" value="1"/>
</dbReference>
<name>A0A9W9IV40_9EURO</name>
<sequence length="688" mass="78093">MPGSSDSDRAKPMSPTSLHGHASSPPSTRQDLNDAITTSLAFPSSFRNVSACYRCRARKHRCDQRLPRCGPCEKSQIRCVGYDPITKEEIPRSYVYFLENRVRYLNALLVRHNIDFKPATAFEENGAIDEESMTEMDMVKDDSPGMEDISQVHESTQSAKLDLTGEQANTGKVTAADDILHSPDSMVHMDDPVLDLLVGKAAKRAVMEPESSETSGGTSIRTSFFGLRGEALSKECAILPSRDEADLLVGLYFAYTNFHLPVLHYDEFQEILDRTYGTAHRDRSAYHLYTLFIVFAIGAAAGTDARKRGTEKQRRRYSHATGQHKKRQFSSHSSSPEEFHASAMAYLARSLVCLSSSDYIDNLRELQAMILLSGFALLRPTRPGLGRLVDVAMSSAIDLKLYCDQESEDIEPDRGLNAVAHHPEWMTDWRRRLWWCVYSLERLVAPYLGRPFSIPDDVITTDFPSTLEDKFITRRGFLRPIAIKPTYKHTARHYFKLRILQSEIYSMIQYQKARLGRKKDGRHQPPSIFLESYPSFSLWRKDISYRLDEWKASIPARGTPGVWSCVLPMELDYWKAVIMLYRWSVKIPSEFISERGAFDGILHGFAITVPAETDLICIKAAEACQKVLHIYRGLQNMGMISAIRIAIQDVFTAGKCRSVMPWRQANLNREYSAVFHLEFFTCSPQLGE</sequence>
<accession>A0A9W9IV40</accession>
<dbReference type="Pfam" id="PF04082">
    <property type="entry name" value="Fungal_trans"/>
    <property type="match status" value="1"/>
</dbReference>
<feature type="region of interest" description="Disordered" evidence="8">
    <location>
        <begin position="1"/>
        <end position="31"/>
    </location>
</feature>
<dbReference type="GO" id="GO:0045944">
    <property type="term" value="P:positive regulation of transcription by RNA polymerase II"/>
    <property type="evidence" value="ECO:0007669"/>
    <property type="project" value="TreeGrafter"/>
</dbReference>
<dbReference type="PROSITE" id="PS00463">
    <property type="entry name" value="ZN2_CY6_FUNGAL_1"/>
    <property type="match status" value="1"/>
</dbReference>
<dbReference type="InterPro" id="IPR052202">
    <property type="entry name" value="Yeast_MetPath_Reg"/>
</dbReference>
<dbReference type="GO" id="GO:0043565">
    <property type="term" value="F:sequence-specific DNA binding"/>
    <property type="evidence" value="ECO:0007669"/>
    <property type="project" value="TreeGrafter"/>
</dbReference>
<keyword evidence="6" id="KW-0804">Transcription</keyword>
<dbReference type="AlphaFoldDB" id="A0A9W9IV40"/>
<dbReference type="InterPro" id="IPR001138">
    <property type="entry name" value="Zn2Cys6_DnaBD"/>
</dbReference>
<evidence type="ECO:0000313" key="11">
    <source>
        <dbReference type="Proteomes" id="UP001146351"/>
    </source>
</evidence>